<dbReference type="SMART" id="SM00388">
    <property type="entry name" value="HisKA"/>
    <property type="match status" value="1"/>
</dbReference>
<dbReference type="InterPro" id="IPR036890">
    <property type="entry name" value="HATPase_C_sf"/>
</dbReference>
<dbReference type="InterPro" id="IPR003018">
    <property type="entry name" value="GAF"/>
</dbReference>
<dbReference type="SMART" id="SM00065">
    <property type="entry name" value="GAF"/>
    <property type="match status" value="1"/>
</dbReference>
<dbReference type="InterPro" id="IPR036097">
    <property type="entry name" value="HisK_dim/P_sf"/>
</dbReference>
<dbReference type="InterPro" id="IPR035965">
    <property type="entry name" value="PAS-like_dom_sf"/>
</dbReference>
<dbReference type="InterPro" id="IPR013654">
    <property type="entry name" value="PAS_2"/>
</dbReference>
<comment type="catalytic activity">
    <reaction evidence="1">
        <text>ATP + protein L-histidine = ADP + protein N-phospho-L-histidine.</text>
        <dbReference type="EC" id="2.7.13.3"/>
    </reaction>
</comment>
<dbReference type="Pfam" id="PF02518">
    <property type="entry name" value="HATPase_c"/>
    <property type="match status" value="1"/>
</dbReference>
<comment type="caution">
    <text evidence="12">The sequence shown here is derived from an EMBL/GenBank/DDBJ whole genome shotgun (WGS) entry which is preliminary data.</text>
</comment>
<dbReference type="SMART" id="SM00387">
    <property type="entry name" value="HATPase_c"/>
    <property type="match status" value="1"/>
</dbReference>
<feature type="domain" description="Histidine kinase" evidence="11">
    <location>
        <begin position="525"/>
        <end position="738"/>
    </location>
</feature>
<reference evidence="12 13" key="1">
    <citation type="journal article" date="2021" name="Int. J. Syst. Evol. Microbiol.">
        <title>Steroidobacter gossypii sp. nov., isolated from soil of cotton cropping field.</title>
        <authorList>
            <person name="Huang R."/>
            <person name="Yang S."/>
            <person name="Zhen C."/>
            <person name="Liu W."/>
        </authorList>
    </citation>
    <scope>NUCLEOTIDE SEQUENCE [LARGE SCALE GENOMIC DNA]</scope>
    <source>
        <strain evidence="12 13">S1-65</strain>
    </source>
</reference>
<dbReference type="PANTHER" id="PTHR42878:SF15">
    <property type="entry name" value="BACTERIOPHYTOCHROME"/>
    <property type="match status" value="1"/>
</dbReference>
<dbReference type="Gene3D" id="3.30.450.20">
    <property type="entry name" value="PAS domain"/>
    <property type="match status" value="1"/>
</dbReference>
<evidence type="ECO:0000256" key="7">
    <source>
        <dbReference type="ARBA" id="ARBA00022777"/>
    </source>
</evidence>
<dbReference type="Pfam" id="PF00360">
    <property type="entry name" value="PHY"/>
    <property type="match status" value="1"/>
</dbReference>
<dbReference type="Gene3D" id="3.30.450.40">
    <property type="match status" value="1"/>
</dbReference>
<dbReference type="InterPro" id="IPR016132">
    <property type="entry name" value="Phyto_chromo_attachment"/>
</dbReference>
<dbReference type="InterPro" id="IPR013515">
    <property type="entry name" value="Phytochrome_cen-reg"/>
</dbReference>
<evidence type="ECO:0000259" key="11">
    <source>
        <dbReference type="PROSITE" id="PS50109"/>
    </source>
</evidence>
<keyword evidence="9" id="KW-0675">Receptor</keyword>
<dbReference type="Proteomes" id="UP000661077">
    <property type="component" value="Unassembled WGS sequence"/>
</dbReference>
<evidence type="ECO:0000256" key="8">
    <source>
        <dbReference type="ARBA" id="ARBA00022991"/>
    </source>
</evidence>
<evidence type="ECO:0000256" key="6">
    <source>
        <dbReference type="ARBA" id="ARBA00022679"/>
    </source>
</evidence>
<dbReference type="InterPro" id="IPR050351">
    <property type="entry name" value="BphY/WalK/GraS-like"/>
</dbReference>
<accession>A0ABS1X2H9</accession>
<dbReference type="Gene3D" id="3.30.450.270">
    <property type="match status" value="1"/>
</dbReference>
<dbReference type="Gene3D" id="1.10.287.130">
    <property type="match status" value="1"/>
</dbReference>
<protein>
    <recommendedName>
        <fullName evidence="3">histidine kinase</fullName>
        <ecNumber evidence="3">2.7.13.3</ecNumber>
    </recommendedName>
</protein>
<proteinExistence type="inferred from homology"/>
<evidence type="ECO:0000256" key="2">
    <source>
        <dbReference type="ARBA" id="ARBA00006402"/>
    </source>
</evidence>
<dbReference type="RefSeq" id="WP_203169544.1">
    <property type="nucleotide sequence ID" value="NZ_JAEVLS010000005.1"/>
</dbReference>
<gene>
    <name evidence="12" type="ORF">JM946_22060</name>
</gene>
<dbReference type="InterPro" id="IPR029016">
    <property type="entry name" value="GAF-like_dom_sf"/>
</dbReference>
<evidence type="ECO:0000256" key="4">
    <source>
        <dbReference type="ARBA" id="ARBA00022543"/>
    </source>
</evidence>
<dbReference type="InterPro" id="IPR005467">
    <property type="entry name" value="His_kinase_dom"/>
</dbReference>
<keyword evidence="7" id="KW-0418">Kinase</keyword>
<dbReference type="Pfam" id="PF08446">
    <property type="entry name" value="PAS_2"/>
    <property type="match status" value="1"/>
</dbReference>
<evidence type="ECO:0000256" key="5">
    <source>
        <dbReference type="ARBA" id="ARBA00022606"/>
    </source>
</evidence>
<dbReference type="PROSITE" id="PS50109">
    <property type="entry name" value="HIS_KIN"/>
    <property type="match status" value="1"/>
</dbReference>
<name>A0ABS1X2H9_9GAMM</name>
<dbReference type="InterPro" id="IPR001294">
    <property type="entry name" value="Phytochrome"/>
</dbReference>
<keyword evidence="4" id="KW-0600">Photoreceptor protein</keyword>
<dbReference type="SUPFAM" id="SSF55874">
    <property type="entry name" value="ATPase domain of HSP90 chaperone/DNA topoisomerase II/histidine kinase"/>
    <property type="match status" value="1"/>
</dbReference>
<dbReference type="CDD" id="cd00082">
    <property type="entry name" value="HisKA"/>
    <property type="match status" value="1"/>
</dbReference>
<keyword evidence="8" id="KW-0157">Chromophore</keyword>
<dbReference type="SUPFAM" id="SSF55781">
    <property type="entry name" value="GAF domain-like"/>
    <property type="match status" value="2"/>
</dbReference>
<evidence type="ECO:0000256" key="3">
    <source>
        <dbReference type="ARBA" id="ARBA00012438"/>
    </source>
</evidence>
<dbReference type="PANTHER" id="PTHR42878">
    <property type="entry name" value="TWO-COMPONENT HISTIDINE KINASE"/>
    <property type="match status" value="1"/>
</dbReference>
<dbReference type="InterPro" id="IPR003594">
    <property type="entry name" value="HATPase_dom"/>
</dbReference>
<dbReference type="EC" id="2.7.13.3" evidence="3"/>
<dbReference type="SUPFAM" id="SSF55785">
    <property type="entry name" value="PYP-like sensor domain (PAS domain)"/>
    <property type="match status" value="1"/>
</dbReference>
<dbReference type="PROSITE" id="PS50046">
    <property type="entry name" value="PHYTOCHROME_2"/>
    <property type="match status" value="1"/>
</dbReference>
<organism evidence="12 13">
    <name type="scientific">Steroidobacter gossypii</name>
    <dbReference type="NCBI Taxonomy" id="2805490"/>
    <lineage>
        <taxon>Bacteria</taxon>
        <taxon>Pseudomonadati</taxon>
        <taxon>Pseudomonadota</taxon>
        <taxon>Gammaproteobacteria</taxon>
        <taxon>Steroidobacterales</taxon>
        <taxon>Steroidobacteraceae</taxon>
        <taxon>Steroidobacter</taxon>
    </lineage>
</organism>
<evidence type="ECO:0000313" key="13">
    <source>
        <dbReference type="Proteomes" id="UP000661077"/>
    </source>
</evidence>
<dbReference type="PRINTS" id="PR01033">
    <property type="entry name" value="PHYTOCHROME"/>
</dbReference>
<dbReference type="Pfam" id="PF00512">
    <property type="entry name" value="HisKA"/>
    <property type="match status" value="1"/>
</dbReference>
<dbReference type="InterPro" id="IPR043150">
    <property type="entry name" value="Phytochrome_PHY_sf"/>
</dbReference>
<evidence type="ECO:0000256" key="1">
    <source>
        <dbReference type="ARBA" id="ARBA00000085"/>
    </source>
</evidence>
<dbReference type="Pfam" id="PF01590">
    <property type="entry name" value="GAF"/>
    <property type="match status" value="1"/>
</dbReference>
<sequence length="743" mass="82769">MVSAALTSDLNLDLCAQEPIRTPGSIQPHGMLVVVDPLNRCIVQASANAKALLGRDRGSSVLGLSLAELVGESAEDQIHGWLANPDSSYLRTLDVNGRRLQVLRHQTPQGIILEFEQPPASEGETLEAYYPRVGRFMEDLPAYENVAELCSAAAREFRQISGFNRVLIYRFDEQWNGEVLAEDGDGVLPSYAGLRFPATDIPAQARELYRLNRLRVIPDANYTPVPMEPSLHPADGKPLDLSFAALRSVSPVHLQYMRNMGTLASMSISVLVDDRLWGLVSCHNATPRRVNAQARTACDLLGKVLSQHIGARDRGAYAARRIDVKRIESELLARIAANDSFQSGLAANANIWLKIADATGAAVLHDDTLFTAGVTPAPDRLRALAEQLQQRTADHFVTDSLVRQWPEFEDIVDVASGVLAISISQLHPSYILWFRPEVQRTVLWAGDPSAARQEENERLTPRHSFASWKERVKNRALPWSQAELDGALEFRNAIINFVLRRAEERAELTSQLQRSNRELESFSYSVSHDLRAPFRHIVGYTQLLRDRERSLSEQSQHYLDSINEAAASAGQLVDDLLAFSQLGRTALSMGPVDMHKVVQEIVRSVEPDVRNRQIEWRIQSLPPATGDAALLRQALFNIIDNALKYSRDRSPAVIEIVGEQRPNESIYIVRDNGVGFDMAYAHKLFGVFQRLHRMEDFAGTGIGLALTQRIVERHGGWIEARGAIDRGAEFRFGIPRQGDNVDG</sequence>
<keyword evidence="5" id="KW-0716">Sensory transduction</keyword>
<dbReference type="Gene3D" id="3.30.565.10">
    <property type="entry name" value="Histidine kinase-like ATPase, C-terminal domain"/>
    <property type="match status" value="1"/>
</dbReference>
<feature type="domain" description="Phytochrome chromophore attachment site" evidence="10">
    <location>
        <begin position="145"/>
        <end position="303"/>
    </location>
</feature>
<dbReference type="InterPro" id="IPR003661">
    <property type="entry name" value="HisK_dim/P_dom"/>
</dbReference>
<dbReference type="EMBL" id="JAEVLS010000005">
    <property type="protein sequence ID" value="MBM0107434.1"/>
    <property type="molecule type" value="Genomic_DNA"/>
</dbReference>
<evidence type="ECO:0000259" key="10">
    <source>
        <dbReference type="PROSITE" id="PS50046"/>
    </source>
</evidence>
<keyword evidence="6" id="KW-0808">Transferase</keyword>
<evidence type="ECO:0000313" key="12">
    <source>
        <dbReference type="EMBL" id="MBM0107434.1"/>
    </source>
</evidence>
<dbReference type="SUPFAM" id="SSF47384">
    <property type="entry name" value="Homodimeric domain of signal transducing histidine kinase"/>
    <property type="match status" value="1"/>
</dbReference>
<comment type="similarity">
    <text evidence="2">In the N-terminal section; belongs to the phytochrome family.</text>
</comment>
<keyword evidence="13" id="KW-1185">Reference proteome</keyword>
<evidence type="ECO:0000256" key="9">
    <source>
        <dbReference type="ARBA" id="ARBA00023170"/>
    </source>
</evidence>